<keyword evidence="1" id="KW-1133">Transmembrane helix</keyword>
<feature type="transmembrane region" description="Helical" evidence="1">
    <location>
        <begin position="186"/>
        <end position="208"/>
    </location>
</feature>
<dbReference type="Proteomes" id="UP000051621">
    <property type="component" value="Unassembled WGS sequence"/>
</dbReference>
<proteinExistence type="predicted"/>
<protein>
    <submittedName>
        <fullName evidence="2">Integral membrane protein</fullName>
    </submittedName>
</protein>
<evidence type="ECO:0000313" key="2">
    <source>
        <dbReference type="EMBL" id="KRL02397.1"/>
    </source>
</evidence>
<evidence type="ECO:0000256" key="1">
    <source>
        <dbReference type="SAM" id="Phobius"/>
    </source>
</evidence>
<dbReference type="EMBL" id="AZEF01000013">
    <property type="protein sequence ID" value="KRL02397.1"/>
    <property type="molecule type" value="Genomic_DNA"/>
</dbReference>
<comment type="caution">
    <text evidence="2">The sequence shown here is derived from an EMBL/GenBank/DDBJ whole genome shotgun (WGS) entry which is preliminary data.</text>
</comment>
<feature type="transmembrane region" description="Helical" evidence="1">
    <location>
        <begin position="251"/>
        <end position="272"/>
    </location>
</feature>
<feature type="transmembrane region" description="Helical" evidence="1">
    <location>
        <begin position="94"/>
        <end position="114"/>
    </location>
</feature>
<keyword evidence="3" id="KW-1185">Reference proteome</keyword>
<feature type="transmembrane region" description="Helical" evidence="1">
    <location>
        <begin position="159"/>
        <end position="180"/>
    </location>
</feature>
<gene>
    <name evidence="2" type="ORF">FC81_GL000741</name>
</gene>
<dbReference type="PATRIC" id="fig|1423731.3.peg.760"/>
<keyword evidence="1" id="KW-0812">Transmembrane</keyword>
<organism evidence="2 3">
    <name type="scientific">Liquorilactobacillus capillatus DSM 19910</name>
    <dbReference type="NCBI Taxonomy" id="1423731"/>
    <lineage>
        <taxon>Bacteria</taxon>
        <taxon>Bacillati</taxon>
        <taxon>Bacillota</taxon>
        <taxon>Bacilli</taxon>
        <taxon>Lactobacillales</taxon>
        <taxon>Lactobacillaceae</taxon>
        <taxon>Liquorilactobacillus</taxon>
    </lineage>
</organism>
<dbReference type="SUPFAM" id="SSF158560">
    <property type="entry name" value="BH3980-like"/>
    <property type="match status" value="1"/>
</dbReference>
<feature type="transmembrane region" description="Helical" evidence="1">
    <location>
        <begin position="120"/>
        <end position="138"/>
    </location>
</feature>
<dbReference type="OrthoDB" id="1655249at2"/>
<dbReference type="PANTHER" id="PTHR41307">
    <property type="entry name" value="MEMBRANE PROTEIN-RELATED"/>
    <property type="match status" value="1"/>
</dbReference>
<accession>A0A0R1M2X8</accession>
<feature type="transmembrane region" description="Helical" evidence="1">
    <location>
        <begin position="220"/>
        <end position="239"/>
    </location>
</feature>
<name>A0A0R1M2X8_9LACO</name>
<evidence type="ECO:0000313" key="3">
    <source>
        <dbReference type="Proteomes" id="UP000051621"/>
    </source>
</evidence>
<dbReference type="STRING" id="1423731.FC81_GL000741"/>
<dbReference type="AlphaFoldDB" id="A0A0R1M2X8"/>
<keyword evidence="1" id="KW-0472">Membrane</keyword>
<sequence>MKKSEIIDKNNQLRKQLNSTNEKFYENLLLYVRFKGVTRDEYAVESQLLTILQDILDAQGDGINAEQYFGKNTKELADTLLAEIPRKPWELVRLVLFVIAVYLAACLLPELVYPQKPADIGKLILSGGYFFLAIIIGFKYWGNSIYKTGSHKHNRVVNFLILWIVTVIVMTPGFLINMFVKTPLRFRLIGWSGILVIGIFLTVGLFIFGRQKNKEIGWPFVIFGMGVGLLGIAMRLPQIGPLLSETTTGKYLSVGALIGMLVLFWVLNVYIARRGIKNKKDRQ</sequence>
<dbReference type="RefSeq" id="WP_057742947.1">
    <property type="nucleotide sequence ID" value="NZ_AZEF01000013.1"/>
</dbReference>
<reference evidence="2 3" key="1">
    <citation type="journal article" date="2015" name="Genome Announc.">
        <title>Expanding the biotechnology potential of lactobacilli through comparative genomics of 213 strains and associated genera.</title>
        <authorList>
            <person name="Sun Z."/>
            <person name="Harris H.M."/>
            <person name="McCann A."/>
            <person name="Guo C."/>
            <person name="Argimon S."/>
            <person name="Zhang W."/>
            <person name="Yang X."/>
            <person name="Jeffery I.B."/>
            <person name="Cooney J.C."/>
            <person name="Kagawa T.F."/>
            <person name="Liu W."/>
            <person name="Song Y."/>
            <person name="Salvetti E."/>
            <person name="Wrobel A."/>
            <person name="Rasinkangas P."/>
            <person name="Parkhill J."/>
            <person name="Rea M.C."/>
            <person name="O'Sullivan O."/>
            <person name="Ritari J."/>
            <person name="Douillard F.P."/>
            <person name="Paul Ross R."/>
            <person name="Yang R."/>
            <person name="Briner A.E."/>
            <person name="Felis G.E."/>
            <person name="de Vos W.M."/>
            <person name="Barrangou R."/>
            <person name="Klaenhammer T.R."/>
            <person name="Caufield P.W."/>
            <person name="Cui Y."/>
            <person name="Zhang H."/>
            <person name="O'Toole P.W."/>
        </authorList>
    </citation>
    <scope>NUCLEOTIDE SEQUENCE [LARGE SCALE GENOMIC DNA]</scope>
    <source>
        <strain evidence="2 3">DSM 19910</strain>
    </source>
</reference>
<dbReference type="PANTHER" id="PTHR41307:SF1">
    <property type="entry name" value="MEMBRANE PROTEIN"/>
    <property type="match status" value="1"/>
</dbReference>